<evidence type="ECO:0000313" key="1">
    <source>
        <dbReference type="EMBL" id="ORX66540.1"/>
    </source>
</evidence>
<dbReference type="AlphaFoldDB" id="A0A1Y1VZ50"/>
<sequence length="148" mass="16330">MDDDDGSDSDSFSLPPAVNIALDRAIDFVWRLGAEYPETQLVPAGDHARIYMLQFVGLWTSSVLPAVISGTKVNENDLVTLAKWLKWQRHANQRKGPFWLGRRIALPEVVVAPFVDELLFDGRMPDSPECAALAAWLAAIQASLLIVA</sequence>
<dbReference type="EMBL" id="MCFD01000015">
    <property type="protein sequence ID" value="ORX66540.1"/>
    <property type="molecule type" value="Genomic_DNA"/>
</dbReference>
<proteinExistence type="predicted"/>
<dbReference type="RefSeq" id="XP_040740528.1">
    <property type="nucleotide sequence ID" value="XM_040891497.1"/>
</dbReference>
<protein>
    <submittedName>
        <fullName evidence="1">Uncharacterized protein</fullName>
    </submittedName>
</protein>
<dbReference type="GeneID" id="63808145"/>
<comment type="caution">
    <text evidence="1">The sequence shown here is derived from an EMBL/GenBank/DDBJ whole genome shotgun (WGS) entry which is preliminary data.</text>
</comment>
<dbReference type="SUPFAM" id="SSF47616">
    <property type="entry name" value="GST C-terminal domain-like"/>
    <property type="match status" value="1"/>
</dbReference>
<dbReference type="Proteomes" id="UP000193922">
    <property type="component" value="Unassembled WGS sequence"/>
</dbReference>
<accession>A0A1Y1VZ50</accession>
<reference evidence="1 2" key="1">
    <citation type="submission" date="2016-07" db="EMBL/GenBank/DDBJ databases">
        <title>Pervasive Adenine N6-methylation of Active Genes in Fungi.</title>
        <authorList>
            <consortium name="DOE Joint Genome Institute"/>
            <person name="Mondo S.J."/>
            <person name="Dannebaum R.O."/>
            <person name="Kuo R.C."/>
            <person name="Labutti K."/>
            <person name="Haridas S."/>
            <person name="Kuo A."/>
            <person name="Salamov A."/>
            <person name="Ahrendt S.R."/>
            <person name="Lipzen A."/>
            <person name="Sullivan W."/>
            <person name="Andreopoulos W.B."/>
            <person name="Clum A."/>
            <person name="Lindquist E."/>
            <person name="Daum C."/>
            <person name="Ramamoorthy G.K."/>
            <person name="Gryganskyi A."/>
            <person name="Culley D."/>
            <person name="Magnuson J.K."/>
            <person name="James T.Y."/>
            <person name="O'Malley M.A."/>
            <person name="Stajich J.E."/>
            <person name="Spatafora J.W."/>
            <person name="Visel A."/>
            <person name="Grigoriev I.V."/>
        </authorList>
    </citation>
    <scope>NUCLEOTIDE SEQUENCE [LARGE SCALE GENOMIC DNA]</scope>
    <source>
        <strain evidence="1 2">ATCC 12442</strain>
    </source>
</reference>
<dbReference type="OrthoDB" id="5535983at2759"/>
<evidence type="ECO:0000313" key="2">
    <source>
        <dbReference type="Proteomes" id="UP000193922"/>
    </source>
</evidence>
<keyword evidence="2" id="KW-1185">Reference proteome</keyword>
<dbReference type="InterPro" id="IPR036282">
    <property type="entry name" value="Glutathione-S-Trfase_C_sf"/>
</dbReference>
<organism evidence="1 2">
    <name type="scientific">Linderina pennispora</name>
    <dbReference type="NCBI Taxonomy" id="61395"/>
    <lineage>
        <taxon>Eukaryota</taxon>
        <taxon>Fungi</taxon>
        <taxon>Fungi incertae sedis</taxon>
        <taxon>Zoopagomycota</taxon>
        <taxon>Kickxellomycotina</taxon>
        <taxon>Kickxellomycetes</taxon>
        <taxon>Kickxellales</taxon>
        <taxon>Kickxellaceae</taxon>
        <taxon>Linderina</taxon>
    </lineage>
</organism>
<gene>
    <name evidence="1" type="ORF">DL89DRAFT_324954</name>
</gene>
<name>A0A1Y1VZ50_9FUNG</name>